<keyword evidence="1" id="KW-0472">Membrane</keyword>
<accession>A0A327NFS1</accession>
<feature type="transmembrane region" description="Helical" evidence="1">
    <location>
        <begin position="90"/>
        <end position="110"/>
    </location>
</feature>
<sequence length="118" mass="13116">MRSLSQEVRKQLAHGLAGLIIIIKGVDKFEHHHSIAGSLLVGIGLLVLALTIVHHRLARHIKSFDSLVFLMEAIVLSVVSFLYLQDGKKALPIAYCIASIGYLIAAFRFYRRAGQRSH</sequence>
<evidence type="ECO:0000256" key="1">
    <source>
        <dbReference type="SAM" id="Phobius"/>
    </source>
</evidence>
<comment type="caution">
    <text evidence="2">The sequence shown here is derived from an EMBL/GenBank/DDBJ whole genome shotgun (WGS) entry which is preliminary data.</text>
</comment>
<dbReference type="RefSeq" id="WP_111340964.1">
    <property type="nucleotide sequence ID" value="NZ_QLII01000001.1"/>
</dbReference>
<dbReference type="OrthoDB" id="962152at2"/>
<feature type="transmembrane region" description="Helical" evidence="1">
    <location>
        <begin position="35"/>
        <end position="54"/>
    </location>
</feature>
<dbReference type="Proteomes" id="UP000249016">
    <property type="component" value="Unassembled WGS sequence"/>
</dbReference>
<feature type="transmembrane region" description="Helical" evidence="1">
    <location>
        <begin position="66"/>
        <end position="84"/>
    </location>
</feature>
<proteinExistence type="predicted"/>
<dbReference type="AlphaFoldDB" id="A0A327NFS1"/>
<protein>
    <recommendedName>
        <fullName evidence="4">DUF2127 domain-containing protein</fullName>
    </recommendedName>
</protein>
<gene>
    <name evidence="2" type="ORF">HMF3257_06570</name>
</gene>
<name>A0A327NFS1_9BACT</name>
<reference evidence="2 3" key="1">
    <citation type="submission" date="2018-06" db="EMBL/GenBank/DDBJ databases">
        <title>Spirosoma sp. HMF3257 Genome sequencing and assembly.</title>
        <authorList>
            <person name="Kang H."/>
            <person name="Cha I."/>
            <person name="Kim H."/>
            <person name="Kang J."/>
            <person name="Joh K."/>
        </authorList>
    </citation>
    <scope>NUCLEOTIDE SEQUENCE [LARGE SCALE GENOMIC DNA]</scope>
    <source>
        <strain evidence="2 3">HMF3257</strain>
    </source>
</reference>
<evidence type="ECO:0000313" key="3">
    <source>
        <dbReference type="Proteomes" id="UP000249016"/>
    </source>
</evidence>
<keyword evidence="3" id="KW-1185">Reference proteome</keyword>
<keyword evidence="1" id="KW-1133">Transmembrane helix</keyword>
<evidence type="ECO:0008006" key="4">
    <source>
        <dbReference type="Google" id="ProtNLM"/>
    </source>
</evidence>
<evidence type="ECO:0000313" key="2">
    <source>
        <dbReference type="EMBL" id="RAI74092.1"/>
    </source>
</evidence>
<keyword evidence="1" id="KW-0812">Transmembrane</keyword>
<organism evidence="2 3">
    <name type="scientific">Spirosoma telluris</name>
    <dbReference type="NCBI Taxonomy" id="2183553"/>
    <lineage>
        <taxon>Bacteria</taxon>
        <taxon>Pseudomonadati</taxon>
        <taxon>Bacteroidota</taxon>
        <taxon>Cytophagia</taxon>
        <taxon>Cytophagales</taxon>
        <taxon>Cytophagaceae</taxon>
        <taxon>Spirosoma</taxon>
    </lineage>
</organism>
<dbReference type="EMBL" id="QLII01000001">
    <property type="protein sequence ID" value="RAI74092.1"/>
    <property type="molecule type" value="Genomic_DNA"/>
</dbReference>